<dbReference type="Proteomes" id="UP000011717">
    <property type="component" value="Unassembled WGS sequence"/>
</dbReference>
<evidence type="ECO:0000313" key="3">
    <source>
        <dbReference type="Proteomes" id="UP000011717"/>
    </source>
</evidence>
<evidence type="ECO:0000256" key="1">
    <source>
        <dbReference type="SAM" id="MobiDB-lite"/>
    </source>
</evidence>
<evidence type="ECO:0000313" key="2">
    <source>
        <dbReference type="EMBL" id="EMD83356.1"/>
    </source>
</evidence>
<sequence length="64" mass="6941">MPERIWGKEAATSNSGQGKKHLGCPEQTRSAKGRGRLQRNQGGEMNFISNLANVAAAKQKFARA</sequence>
<feature type="region of interest" description="Disordered" evidence="1">
    <location>
        <begin position="1"/>
        <end position="44"/>
    </location>
</feature>
<dbReference type="EMBL" id="AMRV01000003">
    <property type="protein sequence ID" value="EMD83356.1"/>
    <property type="molecule type" value="Genomic_DNA"/>
</dbReference>
<organism evidence="2 3">
    <name type="scientific">Pacificimonas flava</name>
    <dbReference type="NCBI Taxonomy" id="1234595"/>
    <lineage>
        <taxon>Bacteria</taxon>
        <taxon>Pseudomonadati</taxon>
        <taxon>Pseudomonadota</taxon>
        <taxon>Alphaproteobacteria</taxon>
        <taxon>Sphingomonadales</taxon>
        <taxon>Sphingosinicellaceae</taxon>
        <taxon>Pacificimonas</taxon>
    </lineage>
</organism>
<name>M2TNR5_9SPHN</name>
<comment type="caution">
    <text evidence="2">The sequence shown here is derived from an EMBL/GenBank/DDBJ whole genome shotgun (WGS) entry which is preliminary data.</text>
</comment>
<protein>
    <submittedName>
        <fullName evidence="2">Uncharacterized protein</fullName>
    </submittedName>
</protein>
<reference evidence="2 3" key="1">
    <citation type="journal article" date="2013" name="Genome Announc.">
        <title>Draft Genome Sequence of Strain JLT2015T, Belonging to the Family Sphingomonadaceae of the Alphaproteobacteria.</title>
        <authorList>
            <person name="Tang K."/>
            <person name="Liu K."/>
            <person name="Li S."/>
            <person name="Jiao N."/>
        </authorList>
    </citation>
    <scope>NUCLEOTIDE SEQUENCE [LARGE SCALE GENOMIC DNA]</scope>
    <source>
        <strain evidence="2 3">JLT2015</strain>
    </source>
</reference>
<dbReference type="AlphaFoldDB" id="M2TNR5"/>
<proteinExistence type="predicted"/>
<keyword evidence="3" id="KW-1185">Reference proteome</keyword>
<accession>M2TNR5</accession>
<dbReference type="RefSeq" id="WP_008601022.1">
    <property type="nucleotide sequence ID" value="NZ_AMRV01000003.1"/>
</dbReference>
<gene>
    <name evidence="2" type="ORF">C725_1257</name>
</gene>